<dbReference type="PROSITE" id="PS00573">
    <property type="entry name" value="PYRIDINE_REDOX_2"/>
    <property type="match status" value="1"/>
</dbReference>
<keyword evidence="6" id="KW-0676">Redox-active center</keyword>
<feature type="domain" description="FAD/NAD(P)-binding" evidence="7">
    <location>
        <begin position="5"/>
        <end position="290"/>
    </location>
</feature>
<dbReference type="EMBL" id="CASHTH010001372">
    <property type="protein sequence ID" value="CAI8014565.1"/>
    <property type="molecule type" value="Genomic_DNA"/>
</dbReference>
<evidence type="ECO:0000256" key="3">
    <source>
        <dbReference type="ARBA" id="ARBA00022827"/>
    </source>
</evidence>
<evidence type="ECO:0000256" key="2">
    <source>
        <dbReference type="ARBA" id="ARBA00022630"/>
    </source>
</evidence>
<evidence type="ECO:0000256" key="6">
    <source>
        <dbReference type="ARBA" id="ARBA00023284"/>
    </source>
</evidence>
<dbReference type="PRINTS" id="PR00368">
    <property type="entry name" value="FADPNR"/>
</dbReference>
<dbReference type="AlphaFoldDB" id="A0AA35RN25"/>
<evidence type="ECO:0000256" key="5">
    <source>
        <dbReference type="ARBA" id="ARBA00023157"/>
    </source>
</evidence>
<dbReference type="InterPro" id="IPR023753">
    <property type="entry name" value="FAD/NAD-binding_dom"/>
</dbReference>
<dbReference type="Proteomes" id="UP001174909">
    <property type="component" value="Unassembled WGS sequence"/>
</dbReference>
<comment type="caution">
    <text evidence="8">The sequence shown here is derived from an EMBL/GenBank/DDBJ whole genome shotgun (WGS) entry which is preliminary data.</text>
</comment>
<dbReference type="SUPFAM" id="SSF51905">
    <property type="entry name" value="FAD/NAD(P)-binding domain"/>
    <property type="match status" value="1"/>
</dbReference>
<evidence type="ECO:0000256" key="1">
    <source>
        <dbReference type="ARBA" id="ARBA00009333"/>
    </source>
</evidence>
<keyword evidence="5" id="KW-1015">Disulfide bond</keyword>
<dbReference type="InterPro" id="IPR050097">
    <property type="entry name" value="Ferredoxin-NADP_redctase_2"/>
</dbReference>
<dbReference type="InterPro" id="IPR036188">
    <property type="entry name" value="FAD/NAD-bd_sf"/>
</dbReference>
<gene>
    <name evidence="8" type="ORF">GBAR_LOCUS9083</name>
</gene>
<accession>A0AA35RN25</accession>
<keyword evidence="2" id="KW-0285">Flavoprotein</keyword>
<comment type="similarity">
    <text evidence="1">Belongs to the class-II pyridine nucleotide-disulfide oxidoreductase family.</text>
</comment>
<dbReference type="PRINTS" id="PR00469">
    <property type="entry name" value="PNDRDTASEII"/>
</dbReference>
<protein>
    <submittedName>
        <fullName evidence="8">Thioredoxin reductase</fullName>
    </submittedName>
</protein>
<keyword evidence="4" id="KW-0560">Oxidoreductase</keyword>
<organism evidence="8 9">
    <name type="scientific">Geodia barretti</name>
    <name type="common">Barrett's horny sponge</name>
    <dbReference type="NCBI Taxonomy" id="519541"/>
    <lineage>
        <taxon>Eukaryota</taxon>
        <taxon>Metazoa</taxon>
        <taxon>Porifera</taxon>
        <taxon>Demospongiae</taxon>
        <taxon>Heteroscleromorpha</taxon>
        <taxon>Tetractinellida</taxon>
        <taxon>Astrophorina</taxon>
        <taxon>Geodiidae</taxon>
        <taxon>Geodia</taxon>
    </lineage>
</organism>
<keyword evidence="3" id="KW-0274">FAD</keyword>
<evidence type="ECO:0000259" key="7">
    <source>
        <dbReference type="Pfam" id="PF07992"/>
    </source>
</evidence>
<dbReference type="Pfam" id="PF07992">
    <property type="entry name" value="Pyr_redox_2"/>
    <property type="match status" value="1"/>
</dbReference>
<name>A0AA35RN25_GEOBA</name>
<dbReference type="GO" id="GO:0016668">
    <property type="term" value="F:oxidoreductase activity, acting on a sulfur group of donors, NAD(P) as acceptor"/>
    <property type="evidence" value="ECO:0007669"/>
    <property type="project" value="UniProtKB-ARBA"/>
</dbReference>
<keyword evidence="9" id="KW-1185">Reference proteome</keyword>
<dbReference type="GO" id="GO:0097237">
    <property type="term" value="P:cellular response to toxic substance"/>
    <property type="evidence" value="ECO:0007669"/>
    <property type="project" value="UniProtKB-ARBA"/>
</dbReference>
<evidence type="ECO:0000313" key="8">
    <source>
        <dbReference type="EMBL" id="CAI8014565.1"/>
    </source>
</evidence>
<dbReference type="PANTHER" id="PTHR48105">
    <property type="entry name" value="THIOREDOXIN REDUCTASE 1-RELATED-RELATED"/>
    <property type="match status" value="1"/>
</dbReference>
<dbReference type="Gene3D" id="3.50.50.60">
    <property type="entry name" value="FAD/NAD(P)-binding domain"/>
    <property type="match status" value="2"/>
</dbReference>
<evidence type="ECO:0000313" key="9">
    <source>
        <dbReference type="Proteomes" id="UP001174909"/>
    </source>
</evidence>
<dbReference type="InterPro" id="IPR008255">
    <property type="entry name" value="Pyr_nucl-diS_OxRdtase_2_AS"/>
</dbReference>
<evidence type="ECO:0000256" key="4">
    <source>
        <dbReference type="ARBA" id="ARBA00023002"/>
    </source>
</evidence>
<proteinExistence type="inferred from homology"/>
<reference evidence="8" key="1">
    <citation type="submission" date="2023-03" db="EMBL/GenBank/DDBJ databases">
        <authorList>
            <person name="Steffen K."/>
            <person name="Cardenas P."/>
        </authorList>
    </citation>
    <scope>NUCLEOTIDE SEQUENCE</scope>
</reference>
<sequence length="309" mass="32072">MASDYDVLIVGGGLAGMTAGMYAARHGLRTGIIERMMGGASIINVEKVENFPGFSEGIMGADLAAMTQEQAMTSGAEFVMGEVSGISTSGDYRIVSADSGDLQAKTVIVAAGSTLRLLGIPGEDEFTGRGVSQCATCDGPLYSGEVVGVVGGGDSATDEALVLAQYADRVLLFHRRDELRAQRELVDRVLAEPKIEVVWSTVIEEVLGENTVSGVSTTNMATGEKGARELSGLFVYVGLAPNGNIVDGLLETDGGDHIPVNISMETALPGVYAVGDIRQHSSSQLVSAAGDGATAAIAAFRYISGRSWD</sequence>